<keyword evidence="2" id="KW-0479">Metal-binding</keyword>
<gene>
    <name evidence="7" type="ORF">JIN87_04020</name>
</gene>
<evidence type="ECO:0000313" key="8">
    <source>
        <dbReference type="Proteomes" id="UP000617628"/>
    </source>
</evidence>
<sequence>MRVKAFVVRLALAAMIFPMLGNAAEARTPNVVVILTDDMGYWDTGFSGGPVIETPNLDKLAERGMILTDFYASSPWCSPSRAALLTGRHPYRSGIYGPIMLKHGPNLQHLRAEEVTIAQVLKEAGYDTCHVGKWHLIGQKGDPTPNDFGFDHAFWTEQDARFSILNPAGFIRNKTPLPRLEGLSAKLCAEEAIGWLKERPDQDKPFFINFWTHEAHSPHGTTDEYINQYRKHYRENECVFYGMVSHMDAAIGMLVDELEAQGQLDNTLILFSADNGCEFIVGDDEIDPRNDTNHGNTGPLRYWKGFNYEGGIRVPALAFWPGVIEPGQVCSEPMSSLDYMPTLCAIAKQPLPDRNIDGENILSVFQGKVFEREQALFFWSAGRDRHHIALRDGDYKLLATEGFDDLELYDLSTDIREKRNRVVELPEVAQRLVTQAKRIRADIAAERDRHSSHEWNTSFLLSPEERTRFGKDVWRVNMHTTLPDTAE</sequence>
<evidence type="ECO:0000256" key="3">
    <source>
        <dbReference type="ARBA" id="ARBA00022801"/>
    </source>
</evidence>
<dbReference type="PANTHER" id="PTHR42693:SF53">
    <property type="entry name" value="ENDO-4-O-SULFATASE"/>
    <property type="match status" value="1"/>
</dbReference>
<proteinExistence type="inferred from homology"/>
<dbReference type="InterPro" id="IPR000917">
    <property type="entry name" value="Sulfatase_N"/>
</dbReference>
<feature type="domain" description="Sulfatase N-terminal" evidence="6">
    <location>
        <begin position="29"/>
        <end position="347"/>
    </location>
</feature>
<evidence type="ECO:0000256" key="2">
    <source>
        <dbReference type="ARBA" id="ARBA00022723"/>
    </source>
</evidence>
<feature type="chain" id="PRO_5037741261" evidence="5">
    <location>
        <begin position="24"/>
        <end position="487"/>
    </location>
</feature>
<dbReference type="InterPro" id="IPR017850">
    <property type="entry name" value="Alkaline_phosphatase_core_sf"/>
</dbReference>
<evidence type="ECO:0000256" key="1">
    <source>
        <dbReference type="ARBA" id="ARBA00008779"/>
    </source>
</evidence>
<dbReference type="EMBL" id="JAENIL010000005">
    <property type="protein sequence ID" value="MBK1876021.1"/>
    <property type="molecule type" value="Genomic_DNA"/>
</dbReference>
<evidence type="ECO:0000256" key="5">
    <source>
        <dbReference type="SAM" id="SignalP"/>
    </source>
</evidence>
<dbReference type="GO" id="GO:0004065">
    <property type="term" value="F:arylsulfatase activity"/>
    <property type="evidence" value="ECO:0007669"/>
    <property type="project" value="TreeGrafter"/>
</dbReference>
<dbReference type="GO" id="GO:0046872">
    <property type="term" value="F:metal ion binding"/>
    <property type="evidence" value="ECO:0007669"/>
    <property type="project" value="UniProtKB-KW"/>
</dbReference>
<dbReference type="PROSITE" id="PS00149">
    <property type="entry name" value="SULFATASE_2"/>
    <property type="match status" value="1"/>
</dbReference>
<evidence type="ECO:0000313" key="7">
    <source>
        <dbReference type="EMBL" id="MBK1876021.1"/>
    </source>
</evidence>
<keyword evidence="4" id="KW-0106">Calcium</keyword>
<reference evidence="7" key="1">
    <citation type="submission" date="2021-01" db="EMBL/GenBank/DDBJ databases">
        <title>Modified the classification status of verrucomicrobia.</title>
        <authorList>
            <person name="Feng X."/>
        </authorList>
    </citation>
    <scope>NUCLEOTIDE SEQUENCE</scope>
    <source>
        <strain evidence="7">KCTC 13126</strain>
    </source>
</reference>
<name>A0A934VJV6_9BACT</name>
<dbReference type="Gene3D" id="3.40.720.10">
    <property type="entry name" value="Alkaline Phosphatase, subunit A"/>
    <property type="match status" value="1"/>
</dbReference>
<dbReference type="InterPro" id="IPR024607">
    <property type="entry name" value="Sulfatase_CS"/>
</dbReference>
<dbReference type="Pfam" id="PF00884">
    <property type="entry name" value="Sulfatase"/>
    <property type="match status" value="1"/>
</dbReference>
<evidence type="ECO:0000259" key="6">
    <source>
        <dbReference type="Pfam" id="PF00884"/>
    </source>
</evidence>
<feature type="signal peptide" evidence="5">
    <location>
        <begin position="1"/>
        <end position="23"/>
    </location>
</feature>
<dbReference type="AlphaFoldDB" id="A0A934VJV6"/>
<dbReference type="InterPro" id="IPR050738">
    <property type="entry name" value="Sulfatase"/>
</dbReference>
<accession>A0A934VJV6</accession>
<comment type="caution">
    <text evidence="7">The sequence shown here is derived from an EMBL/GenBank/DDBJ whole genome shotgun (WGS) entry which is preliminary data.</text>
</comment>
<dbReference type="RefSeq" id="WP_200354237.1">
    <property type="nucleotide sequence ID" value="NZ_JAENIL010000005.1"/>
</dbReference>
<evidence type="ECO:0000256" key="4">
    <source>
        <dbReference type="ARBA" id="ARBA00022837"/>
    </source>
</evidence>
<protein>
    <submittedName>
        <fullName evidence="7">Sulfatase-like hydrolase/transferase</fullName>
    </submittedName>
</protein>
<dbReference type="SUPFAM" id="SSF53649">
    <property type="entry name" value="Alkaline phosphatase-like"/>
    <property type="match status" value="1"/>
</dbReference>
<keyword evidence="8" id="KW-1185">Reference proteome</keyword>
<dbReference type="Proteomes" id="UP000617628">
    <property type="component" value="Unassembled WGS sequence"/>
</dbReference>
<comment type="similarity">
    <text evidence="1">Belongs to the sulfatase family.</text>
</comment>
<dbReference type="Gene3D" id="3.30.1120.10">
    <property type="match status" value="1"/>
</dbReference>
<organism evidence="7 8">
    <name type="scientific">Pelagicoccus mobilis</name>
    <dbReference type="NCBI Taxonomy" id="415221"/>
    <lineage>
        <taxon>Bacteria</taxon>
        <taxon>Pseudomonadati</taxon>
        <taxon>Verrucomicrobiota</taxon>
        <taxon>Opitutia</taxon>
        <taxon>Puniceicoccales</taxon>
        <taxon>Pelagicoccaceae</taxon>
        <taxon>Pelagicoccus</taxon>
    </lineage>
</organism>
<keyword evidence="5" id="KW-0732">Signal</keyword>
<keyword evidence="3 7" id="KW-0378">Hydrolase</keyword>
<dbReference type="PANTHER" id="PTHR42693">
    <property type="entry name" value="ARYLSULFATASE FAMILY MEMBER"/>
    <property type="match status" value="1"/>
</dbReference>